<gene>
    <name evidence="2" type="ORF">QNA08_04815</name>
</gene>
<keyword evidence="3" id="KW-1185">Reference proteome</keyword>
<proteinExistence type="predicted"/>
<protein>
    <recommendedName>
        <fullName evidence="4">CHAD domain-containing protein</fullName>
    </recommendedName>
</protein>
<sequence length="223" mass="24302">MGLRQKIRRLEGARIEHEREQFRLRGLVRALRREADGMSGRLPLAEQDAARAALAIEHGLVADFGKERLDRAKDIGAAIIRAGREVLAAGRDAADLGTVGGFKAALEHVHSRAFSLVLAGAHRHDVPIDDIDNADPAGTGMRVLNALRRMPAEPDRMRARLAEIERQIPALERQAGAWPDEAELATARARHAAVIAQLRLRQGGPGRRPGQGCRFARASPSRA</sequence>
<dbReference type="EMBL" id="JASJEV010000002">
    <property type="protein sequence ID" value="MDJ1157560.1"/>
    <property type="molecule type" value="Genomic_DNA"/>
</dbReference>
<evidence type="ECO:0000313" key="3">
    <source>
        <dbReference type="Proteomes" id="UP001321492"/>
    </source>
</evidence>
<evidence type="ECO:0000313" key="2">
    <source>
        <dbReference type="EMBL" id="MDJ1157560.1"/>
    </source>
</evidence>
<accession>A0ABT7ADV7</accession>
<comment type="caution">
    <text evidence="2">The sequence shown here is derived from an EMBL/GenBank/DDBJ whole genome shotgun (WGS) entry which is preliminary data.</text>
</comment>
<reference evidence="2 3" key="1">
    <citation type="submission" date="2023-05" db="EMBL/GenBank/DDBJ databases">
        <title>Chelatococcus sp. nov., a moderately thermophilic bacterium isolated from hot spring microbial mat.</title>
        <authorList>
            <person name="Hu C.-J."/>
            <person name="Li W.-J."/>
        </authorList>
    </citation>
    <scope>NUCLEOTIDE SEQUENCE [LARGE SCALE GENOMIC DNA]</scope>
    <source>
        <strain evidence="2 3">SYSU G07232</strain>
    </source>
</reference>
<organism evidence="2 3">
    <name type="scientific">Chelatococcus albus</name>
    <dbReference type="NCBI Taxonomy" id="3047466"/>
    <lineage>
        <taxon>Bacteria</taxon>
        <taxon>Pseudomonadati</taxon>
        <taxon>Pseudomonadota</taxon>
        <taxon>Alphaproteobacteria</taxon>
        <taxon>Hyphomicrobiales</taxon>
        <taxon>Chelatococcaceae</taxon>
        <taxon>Chelatococcus</taxon>
    </lineage>
</organism>
<dbReference type="RefSeq" id="WP_283739542.1">
    <property type="nucleotide sequence ID" value="NZ_JASJEV010000002.1"/>
</dbReference>
<dbReference type="Proteomes" id="UP001321492">
    <property type="component" value="Unassembled WGS sequence"/>
</dbReference>
<evidence type="ECO:0000256" key="1">
    <source>
        <dbReference type="SAM" id="MobiDB-lite"/>
    </source>
</evidence>
<name>A0ABT7ADV7_9HYPH</name>
<feature type="region of interest" description="Disordered" evidence="1">
    <location>
        <begin position="202"/>
        <end position="223"/>
    </location>
</feature>
<evidence type="ECO:0008006" key="4">
    <source>
        <dbReference type="Google" id="ProtNLM"/>
    </source>
</evidence>